<organism evidence="1 2">
    <name type="scientific">Pedobacter steynii</name>
    <dbReference type="NCBI Taxonomy" id="430522"/>
    <lineage>
        <taxon>Bacteria</taxon>
        <taxon>Pseudomonadati</taxon>
        <taxon>Bacteroidota</taxon>
        <taxon>Sphingobacteriia</taxon>
        <taxon>Sphingobacteriales</taxon>
        <taxon>Sphingobacteriaceae</taxon>
        <taxon>Pedobacter</taxon>
    </lineage>
</organism>
<dbReference type="OrthoDB" id="1493894at2"/>
<reference evidence="2" key="1">
    <citation type="submission" date="2016-10" db="EMBL/GenBank/DDBJ databases">
        <authorList>
            <person name="Varghese N."/>
            <person name="Submissions S."/>
        </authorList>
    </citation>
    <scope>NUCLEOTIDE SEQUENCE [LARGE SCALE GENOMIC DNA]</scope>
    <source>
        <strain evidence="2">DSM 19110</strain>
    </source>
</reference>
<dbReference type="AlphaFoldDB" id="A0A1G9UHU2"/>
<evidence type="ECO:0000313" key="1">
    <source>
        <dbReference type="EMBL" id="SDM59478.1"/>
    </source>
</evidence>
<evidence type="ECO:0000313" key="2">
    <source>
        <dbReference type="Proteomes" id="UP000183200"/>
    </source>
</evidence>
<gene>
    <name evidence="1" type="ORF">SAMN05421820_104177</name>
</gene>
<sequence length="175" mass="19804">MRNLVIFLALMCLHFSGYSQKKKTRPIPPPLPKSGMIEFSRDTLSLQQYALPILFQWKMNADTTLKPGTVFKELIKLTYGQTEVNGDYSLQPLTLKKTKPGKAVLESKIPKMITRVGYYDAEILNGVVILKGEKTMSLKIIYDKNKQLSHLKDLDNGAIYRHIPSDELPVAVPVQ</sequence>
<name>A0A1G9UHU2_9SPHI</name>
<dbReference type="Proteomes" id="UP000183200">
    <property type="component" value="Unassembled WGS sequence"/>
</dbReference>
<keyword evidence="2" id="KW-1185">Reference proteome</keyword>
<dbReference type="RefSeq" id="WP_074607367.1">
    <property type="nucleotide sequence ID" value="NZ_FNGY01000004.1"/>
</dbReference>
<protein>
    <submittedName>
        <fullName evidence="1">Uncharacterized protein</fullName>
    </submittedName>
</protein>
<proteinExistence type="predicted"/>
<accession>A0A1G9UHU2</accession>
<dbReference type="EMBL" id="FNGY01000004">
    <property type="protein sequence ID" value="SDM59478.1"/>
    <property type="molecule type" value="Genomic_DNA"/>
</dbReference>